<evidence type="ECO:0000313" key="2">
    <source>
        <dbReference type="EMBL" id="PIC50718.1"/>
    </source>
</evidence>
<evidence type="ECO:0000256" key="1">
    <source>
        <dbReference type="SAM" id="MobiDB-lite"/>
    </source>
</evidence>
<proteinExistence type="predicted"/>
<name>A0A2G5VG24_9PELO</name>
<protein>
    <submittedName>
        <fullName evidence="2">Uncharacterized protein</fullName>
    </submittedName>
</protein>
<feature type="compositionally biased region" description="Basic and acidic residues" evidence="1">
    <location>
        <begin position="18"/>
        <end position="37"/>
    </location>
</feature>
<gene>
    <name evidence="2" type="primary">Cnig_chr_I.g1511</name>
    <name evidence="2" type="ORF">B9Z55_001511</name>
</gene>
<dbReference type="EMBL" id="PDUG01000001">
    <property type="protein sequence ID" value="PIC50718.1"/>
    <property type="molecule type" value="Genomic_DNA"/>
</dbReference>
<dbReference type="AlphaFoldDB" id="A0A2G5VG24"/>
<comment type="caution">
    <text evidence="2">The sequence shown here is derived from an EMBL/GenBank/DDBJ whole genome shotgun (WGS) entry which is preliminary data.</text>
</comment>
<keyword evidence="3" id="KW-1185">Reference proteome</keyword>
<sequence>MPCVFLYFPVVAWKKEEGAQKKKEHTGEEMERVEQKRGTQNGMKVLESEEEEEGRRRKRRRHQQEVAGYLLGDVLIQKLN</sequence>
<organism evidence="2 3">
    <name type="scientific">Caenorhabditis nigoni</name>
    <dbReference type="NCBI Taxonomy" id="1611254"/>
    <lineage>
        <taxon>Eukaryota</taxon>
        <taxon>Metazoa</taxon>
        <taxon>Ecdysozoa</taxon>
        <taxon>Nematoda</taxon>
        <taxon>Chromadorea</taxon>
        <taxon>Rhabditida</taxon>
        <taxon>Rhabditina</taxon>
        <taxon>Rhabditomorpha</taxon>
        <taxon>Rhabditoidea</taxon>
        <taxon>Rhabditidae</taxon>
        <taxon>Peloderinae</taxon>
        <taxon>Caenorhabditis</taxon>
    </lineage>
</organism>
<feature type="region of interest" description="Disordered" evidence="1">
    <location>
        <begin position="18"/>
        <end position="62"/>
    </location>
</feature>
<accession>A0A2G5VG24</accession>
<reference evidence="3" key="1">
    <citation type="submission" date="2017-10" db="EMBL/GenBank/DDBJ databases">
        <title>Rapid genome shrinkage in a self-fertile nematode reveals novel sperm competition proteins.</title>
        <authorList>
            <person name="Yin D."/>
            <person name="Schwarz E.M."/>
            <person name="Thomas C.G."/>
            <person name="Felde R.L."/>
            <person name="Korf I.F."/>
            <person name="Cutter A.D."/>
            <person name="Schartner C.M."/>
            <person name="Ralston E.J."/>
            <person name="Meyer B.J."/>
            <person name="Haag E.S."/>
        </authorList>
    </citation>
    <scope>NUCLEOTIDE SEQUENCE [LARGE SCALE GENOMIC DNA]</scope>
    <source>
        <strain evidence="3">JU1422</strain>
    </source>
</reference>
<dbReference type="Proteomes" id="UP000230233">
    <property type="component" value="Chromosome I"/>
</dbReference>
<evidence type="ECO:0000313" key="3">
    <source>
        <dbReference type="Proteomes" id="UP000230233"/>
    </source>
</evidence>